<reference evidence="2 3" key="1">
    <citation type="submission" date="2024-10" db="EMBL/GenBank/DDBJ databases">
        <title>The Natural Products Discovery Center: Release of the First 8490 Sequenced Strains for Exploring Actinobacteria Biosynthetic Diversity.</title>
        <authorList>
            <person name="Kalkreuter E."/>
            <person name="Kautsar S.A."/>
            <person name="Yang D."/>
            <person name="Bader C.D."/>
            <person name="Teijaro C.N."/>
            <person name="Fluegel L."/>
            <person name="Davis C.M."/>
            <person name="Simpson J.R."/>
            <person name="Lauterbach L."/>
            <person name="Steele A.D."/>
            <person name="Gui C."/>
            <person name="Meng S."/>
            <person name="Li G."/>
            <person name="Viehrig K."/>
            <person name="Ye F."/>
            <person name="Su P."/>
            <person name="Kiefer A.F."/>
            <person name="Nichols A."/>
            <person name="Cepeda A.J."/>
            <person name="Yan W."/>
            <person name="Fan B."/>
            <person name="Jiang Y."/>
            <person name="Adhikari A."/>
            <person name="Zheng C.-J."/>
            <person name="Schuster L."/>
            <person name="Cowan T.M."/>
            <person name="Smanski M.J."/>
            <person name="Chevrette M.G."/>
            <person name="De Carvalho L.P.S."/>
            <person name="Shen B."/>
        </authorList>
    </citation>
    <scope>NUCLEOTIDE SEQUENCE [LARGE SCALE GENOMIC DNA]</scope>
    <source>
        <strain evidence="2 3">NPDC000087</strain>
    </source>
</reference>
<name>A0ABW6WQI0_9ACTN</name>
<organism evidence="2 3">
    <name type="scientific">Paractinoplanes globisporus</name>
    <dbReference type="NCBI Taxonomy" id="113565"/>
    <lineage>
        <taxon>Bacteria</taxon>
        <taxon>Bacillati</taxon>
        <taxon>Actinomycetota</taxon>
        <taxon>Actinomycetes</taxon>
        <taxon>Micromonosporales</taxon>
        <taxon>Micromonosporaceae</taxon>
        <taxon>Paractinoplanes</taxon>
    </lineage>
</organism>
<feature type="domain" description="HTH marR-type" evidence="1">
    <location>
        <begin position="1"/>
        <end position="139"/>
    </location>
</feature>
<dbReference type="Pfam" id="PF12802">
    <property type="entry name" value="MarR_2"/>
    <property type="match status" value="1"/>
</dbReference>
<dbReference type="EMBL" id="JBIAZU010000007">
    <property type="protein sequence ID" value="MFF5295519.1"/>
    <property type="molecule type" value="Genomic_DNA"/>
</dbReference>
<dbReference type="InterPro" id="IPR001845">
    <property type="entry name" value="HTH_ArsR_DNA-bd_dom"/>
</dbReference>
<evidence type="ECO:0000313" key="2">
    <source>
        <dbReference type="EMBL" id="MFF5295519.1"/>
    </source>
</evidence>
<sequence length="139" mass="15150">MDPRFATLADLVIDVAREIRIRGAVPGPGVPLNQTQSQVMRYVHGHPGCKASEIADHTGVKRANVSAAITELRELGYLTSRKDEHDGRAVRIDVTPQAVDTLDRLRASWSAQLSTAWGGDKTDLDQVIARLSALLEGLR</sequence>
<dbReference type="InterPro" id="IPR039422">
    <property type="entry name" value="MarR/SlyA-like"/>
</dbReference>
<dbReference type="PROSITE" id="PS50995">
    <property type="entry name" value="HTH_MARR_2"/>
    <property type="match status" value="1"/>
</dbReference>
<dbReference type="InterPro" id="IPR011991">
    <property type="entry name" value="ArsR-like_HTH"/>
</dbReference>
<dbReference type="PANTHER" id="PTHR33164">
    <property type="entry name" value="TRANSCRIPTIONAL REGULATOR, MARR FAMILY"/>
    <property type="match status" value="1"/>
</dbReference>
<keyword evidence="3" id="KW-1185">Reference proteome</keyword>
<protein>
    <submittedName>
        <fullName evidence="2">MarR family winged helix-turn-helix transcriptional regulator</fullName>
    </submittedName>
</protein>
<dbReference type="InterPro" id="IPR000835">
    <property type="entry name" value="HTH_MarR-typ"/>
</dbReference>
<dbReference type="InterPro" id="IPR036388">
    <property type="entry name" value="WH-like_DNA-bd_sf"/>
</dbReference>
<dbReference type="InterPro" id="IPR036390">
    <property type="entry name" value="WH_DNA-bd_sf"/>
</dbReference>
<dbReference type="SMART" id="SM00418">
    <property type="entry name" value="HTH_ARSR"/>
    <property type="match status" value="1"/>
</dbReference>
<proteinExistence type="predicted"/>
<dbReference type="CDD" id="cd00090">
    <property type="entry name" value="HTH_ARSR"/>
    <property type="match status" value="1"/>
</dbReference>
<dbReference type="Proteomes" id="UP001602245">
    <property type="component" value="Unassembled WGS sequence"/>
</dbReference>
<dbReference type="RefSeq" id="WP_157296142.1">
    <property type="nucleotide sequence ID" value="NZ_JBIAZU010000007.1"/>
</dbReference>
<dbReference type="SMART" id="SM00347">
    <property type="entry name" value="HTH_MARR"/>
    <property type="match status" value="1"/>
</dbReference>
<dbReference type="Gene3D" id="1.10.10.10">
    <property type="entry name" value="Winged helix-like DNA-binding domain superfamily/Winged helix DNA-binding domain"/>
    <property type="match status" value="1"/>
</dbReference>
<dbReference type="SUPFAM" id="SSF46785">
    <property type="entry name" value="Winged helix' DNA-binding domain"/>
    <property type="match status" value="1"/>
</dbReference>
<dbReference type="PANTHER" id="PTHR33164:SF43">
    <property type="entry name" value="HTH-TYPE TRANSCRIPTIONAL REPRESSOR YETL"/>
    <property type="match status" value="1"/>
</dbReference>
<gene>
    <name evidence="2" type="ORF">ACFY35_39320</name>
</gene>
<evidence type="ECO:0000259" key="1">
    <source>
        <dbReference type="PROSITE" id="PS50995"/>
    </source>
</evidence>
<evidence type="ECO:0000313" key="3">
    <source>
        <dbReference type="Proteomes" id="UP001602245"/>
    </source>
</evidence>
<accession>A0ABW6WQI0</accession>
<comment type="caution">
    <text evidence="2">The sequence shown here is derived from an EMBL/GenBank/DDBJ whole genome shotgun (WGS) entry which is preliminary data.</text>
</comment>